<feature type="modified residue" description="4-aspartylphosphate" evidence="2">
    <location>
        <position position="1400"/>
    </location>
</feature>
<dbReference type="Gene3D" id="3.30.450.40">
    <property type="match status" value="1"/>
</dbReference>
<accession>A0A6A5S400</accession>
<reference evidence="6" key="1">
    <citation type="journal article" date="2020" name="Stud. Mycol.">
        <title>101 Dothideomycetes genomes: a test case for predicting lifestyles and emergence of pathogens.</title>
        <authorList>
            <person name="Haridas S."/>
            <person name="Albert R."/>
            <person name="Binder M."/>
            <person name="Bloem J."/>
            <person name="Labutti K."/>
            <person name="Salamov A."/>
            <person name="Andreopoulos B."/>
            <person name="Baker S."/>
            <person name="Barry K."/>
            <person name="Bills G."/>
            <person name="Bluhm B."/>
            <person name="Cannon C."/>
            <person name="Castanera R."/>
            <person name="Culley D."/>
            <person name="Daum C."/>
            <person name="Ezra D."/>
            <person name="Gonzalez J."/>
            <person name="Henrissat B."/>
            <person name="Kuo A."/>
            <person name="Liang C."/>
            <person name="Lipzen A."/>
            <person name="Lutzoni F."/>
            <person name="Magnuson J."/>
            <person name="Mondo S."/>
            <person name="Nolan M."/>
            <person name="Ohm R."/>
            <person name="Pangilinan J."/>
            <person name="Park H.-J."/>
            <person name="Ramirez L."/>
            <person name="Alfaro M."/>
            <person name="Sun H."/>
            <person name="Tritt A."/>
            <person name="Yoshinaga Y."/>
            <person name="Zwiers L.-H."/>
            <person name="Turgeon B."/>
            <person name="Goodwin S."/>
            <person name="Spatafora J."/>
            <person name="Crous P."/>
            <person name="Grigoriev I."/>
        </authorList>
    </citation>
    <scope>NUCLEOTIDE SEQUENCE</scope>
    <source>
        <strain evidence="6">CBS 161.51</strain>
    </source>
</reference>
<dbReference type="NCBIfam" id="TIGR01249">
    <property type="entry name" value="pro_imino_pep_1"/>
    <property type="match status" value="1"/>
</dbReference>
<dbReference type="GO" id="GO:0006508">
    <property type="term" value="P:proteolysis"/>
    <property type="evidence" value="ECO:0007669"/>
    <property type="project" value="InterPro"/>
</dbReference>
<evidence type="ECO:0000256" key="1">
    <source>
        <dbReference type="ARBA" id="ARBA00022553"/>
    </source>
</evidence>
<dbReference type="GO" id="GO:0005737">
    <property type="term" value="C:cytoplasm"/>
    <property type="evidence" value="ECO:0007669"/>
    <property type="project" value="InterPro"/>
</dbReference>
<dbReference type="InterPro" id="IPR005944">
    <property type="entry name" value="Pro_iminopeptidase"/>
</dbReference>
<dbReference type="InterPro" id="IPR011006">
    <property type="entry name" value="CheY-like_superfamily"/>
</dbReference>
<dbReference type="InterPro" id="IPR004358">
    <property type="entry name" value="Sig_transdc_His_kin-like_C"/>
</dbReference>
<dbReference type="InterPro" id="IPR001789">
    <property type="entry name" value="Sig_transdc_resp-reg_receiver"/>
</dbReference>
<proteinExistence type="predicted"/>
<dbReference type="OrthoDB" id="10249433at2759"/>
<dbReference type="CDD" id="cd17546">
    <property type="entry name" value="REC_hyHK_CKI1_RcsC-like"/>
    <property type="match status" value="1"/>
</dbReference>
<dbReference type="InterPro" id="IPR005467">
    <property type="entry name" value="His_kinase_dom"/>
</dbReference>
<dbReference type="Pfam" id="PF00072">
    <property type="entry name" value="Response_reg"/>
    <property type="match status" value="1"/>
</dbReference>
<dbReference type="CDD" id="cd00082">
    <property type="entry name" value="HisKA"/>
    <property type="match status" value="1"/>
</dbReference>
<dbReference type="PROSITE" id="PS50109">
    <property type="entry name" value="HIS_KIN"/>
    <property type="match status" value="1"/>
</dbReference>
<evidence type="ECO:0000313" key="7">
    <source>
        <dbReference type="Proteomes" id="UP000800038"/>
    </source>
</evidence>
<dbReference type="SUPFAM" id="SSF47384">
    <property type="entry name" value="Homodimeric domain of signal transducing histidine kinase"/>
    <property type="match status" value="1"/>
</dbReference>
<dbReference type="PRINTS" id="PR00344">
    <property type="entry name" value="BCTRLSENSOR"/>
</dbReference>
<feature type="region of interest" description="Disordered" evidence="3">
    <location>
        <begin position="566"/>
        <end position="620"/>
    </location>
</feature>
<dbReference type="PANTHER" id="PTHR43722:SF1">
    <property type="entry name" value="PROLINE IMINOPEPTIDASE"/>
    <property type="match status" value="1"/>
</dbReference>
<gene>
    <name evidence="6" type="ORF">EJ02DRAFT_389299</name>
</gene>
<dbReference type="EMBL" id="ML976277">
    <property type="protein sequence ID" value="KAF1935381.1"/>
    <property type="molecule type" value="Genomic_DNA"/>
</dbReference>
<dbReference type="Pfam" id="PF00512">
    <property type="entry name" value="HisKA"/>
    <property type="match status" value="1"/>
</dbReference>
<dbReference type="Gene3D" id="3.40.50.1820">
    <property type="entry name" value="alpha/beta hydrolase"/>
    <property type="match status" value="1"/>
</dbReference>
<dbReference type="SUPFAM" id="SSF52172">
    <property type="entry name" value="CheY-like"/>
    <property type="match status" value="1"/>
</dbReference>
<evidence type="ECO:0000259" key="4">
    <source>
        <dbReference type="PROSITE" id="PS50109"/>
    </source>
</evidence>
<name>A0A6A5S400_9PLEO</name>
<feature type="compositionally biased region" description="Basic and acidic residues" evidence="3">
    <location>
        <begin position="1420"/>
        <end position="1436"/>
    </location>
</feature>
<dbReference type="Pfam" id="PF02518">
    <property type="entry name" value="HATPase_c"/>
    <property type="match status" value="1"/>
</dbReference>
<dbReference type="InterPro" id="IPR036097">
    <property type="entry name" value="HisK_dim/P_sf"/>
</dbReference>
<evidence type="ECO:0000259" key="5">
    <source>
        <dbReference type="PROSITE" id="PS50110"/>
    </source>
</evidence>
<protein>
    <submittedName>
        <fullName evidence="6">Uncharacterized protein</fullName>
    </submittedName>
</protein>
<dbReference type="SUPFAM" id="SSF55874">
    <property type="entry name" value="ATPase domain of HSP90 chaperone/DNA topoisomerase II/histidine kinase"/>
    <property type="match status" value="1"/>
</dbReference>
<dbReference type="PROSITE" id="PS50110">
    <property type="entry name" value="RESPONSE_REGULATORY"/>
    <property type="match status" value="1"/>
</dbReference>
<dbReference type="GO" id="GO:0000155">
    <property type="term" value="F:phosphorelay sensor kinase activity"/>
    <property type="evidence" value="ECO:0007669"/>
    <property type="project" value="InterPro"/>
</dbReference>
<dbReference type="InterPro" id="IPR029058">
    <property type="entry name" value="AB_hydrolase_fold"/>
</dbReference>
<dbReference type="SUPFAM" id="SSF53474">
    <property type="entry name" value="alpha/beta-Hydrolases"/>
    <property type="match status" value="1"/>
</dbReference>
<dbReference type="InterPro" id="IPR003594">
    <property type="entry name" value="HATPase_dom"/>
</dbReference>
<evidence type="ECO:0000313" key="6">
    <source>
        <dbReference type="EMBL" id="KAF1935381.1"/>
    </source>
</evidence>
<dbReference type="InterPro" id="IPR036890">
    <property type="entry name" value="HATPase_C_sf"/>
</dbReference>
<feature type="region of interest" description="Disordered" evidence="3">
    <location>
        <begin position="1420"/>
        <end position="1446"/>
    </location>
</feature>
<dbReference type="InterPro" id="IPR003661">
    <property type="entry name" value="HisK_dim/P_dom"/>
</dbReference>
<evidence type="ECO:0000256" key="3">
    <source>
        <dbReference type="SAM" id="MobiDB-lite"/>
    </source>
</evidence>
<dbReference type="SUPFAM" id="SSF55781">
    <property type="entry name" value="GAF domain-like"/>
    <property type="match status" value="1"/>
</dbReference>
<dbReference type="Gene3D" id="3.40.50.2300">
    <property type="match status" value="1"/>
</dbReference>
<evidence type="ECO:0000256" key="2">
    <source>
        <dbReference type="PROSITE-ProRule" id="PRU00169"/>
    </source>
</evidence>
<dbReference type="SMART" id="SM00388">
    <property type="entry name" value="HisKA"/>
    <property type="match status" value="1"/>
</dbReference>
<dbReference type="Proteomes" id="UP000800038">
    <property type="component" value="Unassembled WGS sequence"/>
</dbReference>
<keyword evidence="7" id="KW-1185">Reference proteome</keyword>
<dbReference type="PANTHER" id="PTHR43722">
    <property type="entry name" value="PROLINE IMINOPEPTIDASE"/>
    <property type="match status" value="1"/>
</dbReference>
<dbReference type="Pfam" id="PF00561">
    <property type="entry name" value="Abhydrolase_1"/>
    <property type="match status" value="1"/>
</dbReference>
<feature type="compositionally biased region" description="Polar residues" evidence="3">
    <location>
        <begin position="575"/>
        <end position="587"/>
    </location>
</feature>
<sequence>MAQAPKTAQYQHEDAWDVGWLRVDETHELYYQQFGKKDGKPVIYLHGGPGGNCSKSNTVFFDPEQYRVILLDQRGCGQSRPNANTTNNTTWHLVADIETLRKHLQIFKWHIVFGGSWGSTLALAYAQTHPSSVGSLVLRGIFAARAMELQWTNLRGGVSMLFPDHYENFINFLPEDERADLIANYHKRLMSPDPRISHPAAIAWNTWEISISTLYPDEHGLEKLKDPAYLLAHARIEVHYFTNKAWMEDGQLLKKENVDRMRHIPTTIVQGRYDVVCPPVTAWGLHQLMPESKLHFIADAGHSVNEPGTKKKLTEVCDEYLSAASFPFDVAEGPPPSPMPSSDITLNALVQHGVHRMECDRAFLSLIDNRSQFICAEMTRYQPLGSPDPEQPLLLGTSRIALEWGVCPYTMSIFHGKRVAVLENPYIVANENYFFIKDFRQVPSFATRPYVAGYPRMVSYIEIPLCSLSGHIVGSYCVVDNKKRDFLQPETLRIIREVTAAISSYLNMKRVEAGKSRSERMMDGLRHFVGTERPEAILAPGATGSRGARIGPFDLGVFRPASQTGVASDIGGSGSHEQSPDSPTSQLPLALEDAPVKTHMSTPSLTSPPTSQPQPATRPPRIDLASQIGILFSKAANTIGLAMELDGLVFFDTVSTGAQHRHDLLPSMFADGESVRPTARNDDPLAIPLSQYLRGDAAEQQLTCQPSQSLIQRLTARYPQGHVFAVDEYGVFEYGDKNEGGVTQHLTSDSPEQDEWSDLFTCVPKARYVVFLPLWHYQRESCYATCLVWVSATGKTLDTGDVNSLTAFGNSLMAEIFRLEALTNTQSKSDFVSSISHELRSPLHGILATIELMQENNGDSNMLPEISMIDSCASTLLDIFDHLLEFSKVNSRAKDASKVVRTKPNHDPIGAHGRAVAVDLSSLVEDVLEGVSLGHNYTSQFELGMRKERQDLVVERLKSTSPEPVVVTTYIEKDRNWTVPTEKGAWKRILLNIFSNALKYTEFGHIDVNLKLLEEVDGGHPHISLSVTDTGRGMSQEFLKYHLYAPFTQENILSPGTGLGLSIVKSIVQSLNGKILVESRLGEGTRVTVNVPCSQRLQTKDQADVDNKFLSRDKLRGLTLGLLSISSVGLTGAESTPRVVSPPKVLERSIRNICEEKLGMIVTDVSRSTPANTNIVLLDTHALTSLHELDLESLFPRDSSRMIPQAVVVLGISDKGMAQDLGVDHATYMSSPVTGKRLWAALLSAVDRAKARGMLAKKSVESVAGKEAPNHTITNGSTSIEPTAKTVELPFRNPPPQPTLSTTPLTPILALSNPIPSQILPPQSTSPPAPAPIANTPTPCRFRRLLLVDDNLINLKVLSAFAKRLGVPFSTATDGAEAVRLYQEGTLSEAENAYDCIFMDITMPIMDGFQAVAAIRTFEGEQRQQRRDTSHRRSQDVDESDAATGTTAGRSHIFALTGLGSEAARKEAKSRGFDEFLLKPVKFRDILPFLTPVGR</sequence>
<dbReference type="InterPro" id="IPR000073">
    <property type="entry name" value="AB_hydrolase_1"/>
</dbReference>
<feature type="domain" description="Response regulatory" evidence="5">
    <location>
        <begin position="1344"/>
        <end position="1494"/>
    </location>
</feature>
<keyword evidence="1 2" id="KW-0597">Phosphoprotein</keyword>
<organism evidence="6 7">
    <name type="scientific">Clathrospora elynae</name>
    <dbReference type="NCBI Taxonomy" id="706981"/>
    <lineage>
        <taxon>Eukaryota</taxon>
        <taxon>Fungi</taxon>
        <taxon>Dikarya</taxon>
        <taxon>Ascomycota</taxon>
        <taxon>Pezizomycotina</taxon>
        <taxon>Dothideomycetes</taxon>
        <taxon>Pleosporomycetidae</taxon>
        <taxon>Pleosporales</taxon>
        <taxon>Diademaceae</taxon>
        <taxon>Clathrospora</taxon>
    </lineage>
</organism>
<dbReference type="Gene3D" id="1.10.287.130">
    <property type="match status" value="1"/>
</dbReference>
<dbReference type="SMART" id="SM00448">
    <property type="entry name" value="REC"/>
    <property type="match status" value="1"/>
</dbReference>
<dbReference type="SMART" id="SM00387">
    <property type="entry name" value="HATPase_c"/>
    <property type="match status" value="1"/>
</dbReference>
<dbReference type="Gene3D" id="3.30.565.10">
    <property type="entry name" value="Histidine kinase-like ATPase, C-terminal domain"/>
    <property type="match status" value="1"/>
</dbReference>
<feature type="domain" description="Histidine kinase" evidence="4">
    <location>
        <begin position="834"/>
        <end position="1095"/>
    </location>
</feature>
<dbReference type="GO" id="GO:0004177">
    <property type="term" value="F:aminopeptidase activity"/>
    <property type="evidence" value="ECO:0007669"/>
    <property type="project" value="UniProtKB-EC"/>
</dbReference>
<dbReference type="InterPro" id="IPR029016">
    <property type="entry name" value="GAF-like_dom_sf"/>
</dbReference>